<proteinExistence type="predicted"/>
<evidence type="ECO:0000313" key="2">
    <source>
        <dbReference type="Proteomes" id="UP000235914"/>
    </source>
</evidence>
<name>A0AAP8NMP7_9BACT</name>
<sequence length="114" mass="12880">MYVYKIETSYIEDNFTSCQCCGNCQLWAPEQKIDYKINAADPDITDTTVTATPLNLGACIISRRTGKDGETCYLQTHRTSGTFCRYHIPTSPYAEHIKRHGLPCTAITPYIIHL</sequence>
<comment type="caution">
    <text evidence="1">The sequence shown here is derived from an EMBL/GenBank/DDBJ whole genome shotgun (WGS) entry which is preliminary data.</text>
</comment>
<dbReference type="RefSeq" id="WP_102733906.1">
    <property type="nucleotide sequence ID" value="NZ_CP036293.1"/>
</dbReference>
<evidence type="ECO:0000313" key="1">
    <source>
        <dbReference type="EMBL" id="PNC57591.1"/>
    </source>
</evidence>
<accession>A0AAP8NMP7</accession>
<reference evidence="1 2" key="1">
    <citation type="journal article" date="2017" name="BMC Genomics">
        <title>Genome sequencing of 39 Akkermansia muciniphila isolates reveals its population structure, genomic and functional diverisity, and global distribution in mammalian gut microbiotas.</title>
        <authorList>
            <person name="Guo X."/>
            <person name="Li S."/>
            <person name="Zhang J."/>
            <person name="Wu F."/>
            <person name="Li X."/>
            <person name="Wu D."/>
            <person name="Zhang M."/>
            <person name="Ou Z."/>
            <person name="Jie Z."/>
            <person name="Yan Q."/>
            <person name="Li P."/>
            <person name="Yi J."/>
            <person name="Peng Y."/>
        </authorList>
    </citation>
    <scope>NUCLEOTIDE SEQUENCE [LARGE SCALE GENOMIC DNA]</scope>
    <source>
        <strain evidence="1 2">GP43</strain>
    </source>
</reference>
<gene>
    <name evidence="1" type="ORF">CXU09_00485</name>
</gene>
<dbReference type="AlphaFoldDB" id="A0AAP8NMP7"/>
<dbReference type="Proteomes" id="UP000235914">
    <property type="component" value="Unassembled WGS sequence"/>
</dbReference>
<organism evidence="1 2">
    <name type="scientific">Akkermansia muciniphila</name>
    <dbReference type="NCBI Taxonomy" id="239935"/>
    <lineage>
        <taxon>Bacteria</taxon>
        <taxon>Pseudomonadati</taxon>
        <taxon>Verrucomicrobiota</taxon>
        <taxon>Verrucomicrobiia</taxon>
        <taxon>Verrucomicrobiales</taxon>
        <taxon>Akkermansiaceae</taxon>
        <taxon>Akkermansia</taxon>
    </lineage>
</organism>
<dbReference type="EMBL" id="PJKN01000001">
    <property type="protein sequence ID" value="PNC57591.1"/>
    <property type="molecule type" value="Genomic_DNA"/>
</dbReference>
<protein>
    <submittedName>
        <fullName evidence="1">Uncharacterized protein</fullName>
    </submittedName>
</protein>